<evidence type="ECO:0000313" key="10">
    <source>
        <dbReference type="Proteomes" id="UP000185911"/>
    </source>
</evidence>
<comment type="cofactor">
    <cofactor evidence="1">
        <name>Mg(2+)</name>
        <dbReference type="ChEBI" id="CHEBI:18420"/>
    </cofactor>
</comment>
<evidence type="ECO:0000256" key="1">
    <source>
        <dbReference type="ARBA" id="ARBA00001946"/>
    </source>
</evidence>
<dbReference type="PANTHER" id="PTHR33653:SF1">
    <property type="entry name" value="RIBONUCLEASE VAPC2"/>
    <property type="match status" value="1"/>
</dbReference>
<reference evidence="9 10" key="1">
    <citation type="submission" date="2017-01" db="EMBL/GenBank/DDBJ databases">
        <title>Genome sequence of Rhodoferax antarcticus ANT.BR, a psychrophilic purple nonsulfur bacterium from an Antarctic microbial mat.</title>
        <authorList>
            <person name="Baker J."/>
            <person name="Riester C."/>
            <person name="Skinner B."/>
            <person name="Newell A."/>
            <person name="Swingley W."/>
            <person name="Madigan M."/>
            <person name="Jung D."/>
            <person name="Asao M."/>
            <person name="Chen M."/>
            <person name="Loughlin P."/>
            <person name="Pan H."/>
            <person name="Lin S."/>
            <person name="Li N."/>
            <person name="Shaw J."/>
            <person name="Prado M."/>
            <person name="Sherman C."/>
            <person name="Li X."/>
            <person name="Tang J."/>
            <person name="Blankenship R."/>
            <person name="Zhao T."/>
            <person name="Touchman J."/>
            <person name="Sattley M."/>
        </authorList>
    </citation>
    <scope>NUCLEOTIDE SEQUENCE [LARGE SCALE GENOMIC DNA]</scope>
    <source>
        <strain evidence="9 10">ANT.BR</strain>
    </source>
</reference>
<proteinExistence type="inferred from homology"/>
<dbReference type="Proteomes" id="UP000185911">
    <property type="component" value="Unassembled WGS sequence"/>
</dbReference>
<sequence length="133" mass="14560">MTQRYMLDTNVVSHIMQGRDAALLALLTQVPVGQVVISSVTLAELEYGLHCKGQPVRLKNAMTQVLLHMDVLPWDESVARCYGVLCSTLEAQGINLSDLDMMIAAHAVAVDATLVSRDKAFAQVPAPLRLETW</sequence>
<keyword evidence="6" id="KW-0460">Magnesium</keyword>
<keyword evidence="10" id="KW-1185">Reference proteome</keyword>
<keyword evidence="5" id="KW-0378">Hydrolase</keyword>
<dbReference type="InterPro" id="IPR050556">
    <property type="entry name" value="Type_II_TA_system_RNase"/>
</dbReference>
<dbReference type="PANTHER" id="PTHR33653">
    <property type="entry name" value="RIBONUCLEASE VAPC2"/>
    <property type="match status" value="1"/>
</dbReference>
<keyword evidence="3" id="KW-0540">Nuclease</keyword>
<evidence type="ECO:0000256" key="4">
    <source>
        <dbReference type="ARBA" id="ARBA00022723"/>
    </source>
</evidence>
<dbReference type="InterPro" id="IPR002716">
    <property type="entry name" value="PIN_dom"/>
</dbReference>
<accession>A0A1Q8YEI4</accession>
<keyword evidence="4" id="KW-0479">Metal-binding</keyword>
<dbReference type="Gene3D" id="3.40.50.1010">
    <property type="entry name" value="5'-nuclease"/>
    <property type="match status" value="1"/>
</dbReference>
<evidence type="ECO:0000256" key="3">
    <source>
        <dbReference type="ARBA" id="ARBA00022722"/>
    </source>
</evidence>
<dbReference type="Pfam" id="PF01850">
    <property type="entry name" value="PIN"/>
    <property type="match status" value="1"/>
</dbReference>
<organism evidence="9 10">
    <name type="scientific">Rhodoferax antarcticus ANT.BR</name>
    <dbReference type="NCBI Taxonomy" id="1111071"/>
    <lineage>
        <taxon>Bacteria</taxon>
        <taxon>Pseudomonadati</taxon>
        <taxon>Pseudomonadota</taxon>
        <taxon>Betaproteobacteria</taxon>
        <taxon>Burkholderiales</taxon>
        <taxon>Comamonadaceae</taxon>
        <taxon>Rhodoferax</taxon>
    </lineage>
</organism>
<name>A0A1Q8YEI4_9BURK</name>
<keyword evidence="2" id="KW-1277">Toxin-antitoxin system</keyword>
<dbReference type="InterPro" id="IPR029060">
    <property type="entry name" value="PIN-like_dom_sf"/>
</dbReference>
<dbReference type="GO" id="GO:0004518">
    <property type="term" value="F:nuclease activity"/>
    <property type="evidence" value="ECO:0007669"/>
    <property type="project" value="UniProtKB-KW"/>
</dbReference>
<evidence type="ECO:0000256" key="6">
    <source>
        <dbReference type="ARBA" id="ARBA00022842"/>
    </source>
</evidence>
<evidence type="ECO:0000259" key="8">
    <source>
        <dbReference type="Pfam" id="PF01850"/>
    </source>
</evidence>
<dbReference type="GO" id="GO:0016787">
    <property type="term" value="F:hydrolase activity"/>
    <property type="evidence" value="ECO:0007669"/>
    <property type="project" value="UniProtKB-KW"/>
</dbReference>
<dbReference type="SUPFAM" id="SSF88723">
    <property type="entry name" value="PIN domain-like"/>
    <property type="match status" value="1"/>
</dbReference>
<dbReference type="CDD" id="cd18740">
    <property type="entry name" value="PIN_VapC4-5_FitB-like"/>
    <property type="match status" value="1"/>
</dbReference>
<comment type="caution">
    <text evidence="9">The sequence shown here is derived from an EMBL/GenBank/DDBJ whole genome shotgun (WGS) entry which is preliminary data.</text>
</comment>
<evidence type="ECO:0000256" key="2">
    <source>
        <dbReference type="ARBA" id="ARBA00022649"/>
    </source>
</evidence>
<protein>
    <submittedName>
        <fullName evidence="9">PIN domain protein</fullName>
    </submittedName>
</protein>
<dbReference type="GO" id="GO:0046872">
    <property type="term" value="F:metal ion binding"/>
    <property type="evidence" value="ECO:0007669"/>
    <property type="project" value="UniProtKB-KW"/>
</dbReference>
<feature type="domain" description="PIN" evidence="8">
    <location>
        <begin position="5"/>
        <end position="125"/>
    </location>
</feature>
<evidence type="ECO:0000256" key="7">
    <source>
        <dbReference type="ARBA" id="ARBA00038093"/>
    </source>
</evidence>
<dbReference type="STRING" id="81479.RA876_06680"/>
<gene>
    <name evidence="9" type="ORF">BLL52_2511</name>
</gene>
<dbReference type="EMBL" id="MSYM01000013">
    <property type="protein sequence ID" value="OLP06280.1"/>
    <property type="molecule type" value="Genomic_DNA"/>
</dbReference>
<evidence type="ECO:0000313" key="9">
    <source>
        <dbReference type="EMBL" id="OLP06280.1"/>
    </source>
</evidence>
<dbReference type="RefSeq" id="WP_075586749.1">
    <property type="nucleotide sequence ID" value="NZ_MSYM01000013.1"/>
</dbReference>
<dbReference type="AlphaFoldDB" id="A0A1Q8YEI4"/>
<evidence type="ECO:0000256" key="5">
    <source>
        <dbReference type="ARBA" id="ARBA00022801"/>
    </source>
</evidence>
<comment type="similarity">
    <text evidence="7">Belongs to the PINc/VapC protein family.</text>
</comment>